<comment type="caution">
    <text evidence="4">The sequence shown here is derived from an EMBL/GenBank/DDBJ whole genome shotgun (WGS) entry which is preliminary data.</text>
</comment>
<reference evidence="4 5" key="1">
    <citation type="submission" date="2016-10" db="EMBL/GenBank/DDBJ databases">
        <title>Genome sequence of the ascomycete fungus Penicillium subrubescens.</title>
        <authorList>
            <person name="De Vries R.P."/>
            <person name="Peng M."/>
            <person name="Dilokpimol A."/>
            <person name="Hilden K."/>
            <person name="Makela M.R."/>
            <person name="Grigoriev I."/>
            <person name="Riley R."/>
            <person name="Granchi Z."/>
        </authorList>
    </citation>
    <scope>NUCLEOTIDE SEQUENCE [LARGE SCALE GENOMIC DNA]</scope>
    <source>
        <strain evidence="4 5">CBS 132785</strain>
    </source>
</reference>
<dbReference type="Pfam" id="PF15508">
    <property type="entry name" value="NAAA-beta"/>
    <property type="match status" value="1"/>
</dbReference>
<evidence type="ECO:0000256" key="1">
    <source>
        <dbReference type="ARBA" id="ARBA00011891"/>
    </source>
</evidence>
<sequence length="461" mass="52090">MADPTSPAPAGKNPPVYRINLSLPPSERYVELAKLYRDKMRALRGMFDELVHGISPKIPLKGVHWLARLSMRKLYTEEETDELRGISRVTDIDMYLLISLNTVLDLLMGCTSGGVRTKSASGTQMLHFRTLDWGMDPLRELIVQLEFVRDDNPDKVLATSITYVGYVGVLTGVRKDLSMSLNFRPVHDESRNLAFYTNHLLVLLGIRQSISSLMRECLFSFPDEPKPKKREESLSTLDKIVAHVPSMPTTAVYLIFSDGIKTVIMEKDHGTAVVRSSNSFIVTTNHDQEPGAASPKAIANEKRKNHIGLSLASSEAQVMVDLIEDSKERRDCIQARWDESVQKTIQAKKAAMKQVPEYIDNPDQPQGSRSSLRLRKKREAEAEEAERQRKSMQDSLDEEDVAVTAKEVMNWLTTHPVLNEETHYATILDPSKGKVTWVRQYDPSEWQEVNENANDSDVIVL</sequence>
<gene>
    <name evidence="4" type="ORF">PENSUB_7642</name>
</gene>
<evidence type="ECO:0000313" key="5">
    <source>
        <dbReference type="Proteomes" id="UP000186955"/>
    </source>
</evidence>
<evidence type="ECO:0000259" key="3">
    <source>
        <dbReference type="Pfam" id="PF15508"/>
    </source>
</evidence>
<dbReference type="OrthoDB" id="5273684at2759"/>
<accession>A0A1Q5TLE9</accession>
<evidence type="ECO:0000313" key="4">
    <source>
        <dbReference type="EMBL" id="OKP01061.1"/>
    </source>
</evidence>
<dbReference type="Gene3D" id="3.60.60.10">
    <property type="entry name" value="Penicillin V Acylase, Chain A"/>
    <property type="match status" value="1"/>
</dbReference>
<dbReference type="AlphaFoldDB" id="A0A1Q5TLE9"/>
<feature type="region of interest" description="Disordered" evidence="2">
    <location>
        <begin position="353"/>
        <end position="399"/>
    </location>
</feature>
<dbReference type="Proteomes" id="UP000186955">
    <property type="component" value="Unassembled WGS sequence"/>
</dbReference>
<dbReference type="PANTHER" id="PTHR28583:SF1">
    <property type="entry name" value="ACID CERAMIDASE"/>
    <property type="match status" value="1"/>
</dbReference>
<dbReference type="GO" id="GO:0017040">
    <property type="term" value="F:N-acylsphingosine amidohydrolase activity"/>
    <property type="evidence" value="ECO:0007669"/>
    <property type="project" value="UniProtKB-EC"/>
</dbReference>
<dbReference type="STRING" id="1316194.A0A1Q5TLE9"/>
<dbReference type="PANTHER" id="PTHR28583">
    <property type="entry name" value="ACID AMIDASE"/>
    <property type="match status" value="1"/>
</dbReference>
<organism evidence="4 5">
    <name type="scientific">Penicillium subrubescens</name>
    <dbReference type="NCBI Taxonomy" id="1316194"/>
    <lineage>
        <taxon>Eukaryota</taxon>
        <taxon>Fungi</taxon>
        <taxon>Dikarya</taxon>
        <taxon>Ascomycota</taxon>
        <taxon>Pezizomycotina</taxon>
        <taxon>Eurotiomycetes</taxon>
        <taxon>Eurotiomycetidae</taxon>
        <taxon>Eurotiales</taxon>
        <taxon>Aspergillaceae</taxon>
        <taxon>Penicillium</taxon>
    </lineage>
</organism>
<dbReference type="EC" id="3.5.1.23" evidence="1"/>
<evidence type="ECO:0000256" key="2">
    <source>
        <dbReference type="SAM" id="MobiDB-lite"/>
    </source>
</evidence>
<dbReference type="EMBL" id="MNBE01000642">
    <property type="protein sequence ID" value="OKP01061.1"/>
    <property type="molecule type" value="Genomic_DNA"/>
</dbReference>
<proteinExistence type="predicted"/>
<feature type="domain" description="Acid ceramidase N-terminal" evidence="3">
    <location>
        <begin position="13"/>
        <end position="73"/>
    </location>
</feature>
<dbReference type="InterPro" id="IPR029130">
    <property type="entry name" value="Acid_ceramidase_N"/>
</dbReference>
<keyword evidence="5" id="KW-1185">Reference proteome</keyword>
<protein>
    <recommendedName>
        <fullName evidence="1">ceramidase</fullName>
        <ecNumber evidence="1">3.5.1.23</ecNumber>
    </recommendedName>
</protein>
<name>A0A1Q5TLE9_9EURO</name>